<dbReference type="Gene3D" id="2.40.10.350">
    <property type="entry name" value="Rod shape-determining protein MreC, domain 2"/>
    <property type="match status" value="1"/>
</dbReference>
<accession>E0TB80</accession>
<evidence type="ECO:0000313" key="8">
    <source>
        <dbReference type="Proteomes" id="UP000001302"/>
    </source>
</evidence>
<dbReference type="RefSeq" id="WP_013299258.1">
    <property type="nucleotide sequence ID" value="NC_014414.1"/>
</dbReference>
<evidence type="ECO:0000256" key="5">
    <source>
        <dbReference type="SAM" id="Phobius"/>
    </source>
</evidence>
<name>E0TB80_PARBH</name>
<evidence type="ECO:0000256" key="3">
    <source>
        <dbReference type="ARBA" id="ARBA00022960"/>
    </source>
</evidence>
<keyword evidence="5" id="KW-0472">Membrane</keyword>
<dbReference type="InterPro" id="IPR007221">
    <property type="entry name" value="MreC"/>
</dbReference>
<keyword evidence="5" id="KW-1133">Transmembrane helix</keyword>
<evidence type="ECO:0000256" key="4">
    <source>
        <dbReference type="ARBA" id="ARBA00032089"/>
    </source>
</evidence>
<keyword evidence="3" id="KW-0133">Cell shape</keyword>
<dbReference type="Gene3D" id="2.40.10.340">
    <property type="entry name" value="Rod shape-determining protein MreC, domain 1"/>
    <property type="match status" value="1"/>
</dbReference>
<proteinExistence type="inferred from homology"/>
<feature type="domain" description="Rod shape-determining protein MreC beta-barrel core" evidence="6">
    <location>
        <begin position="134"/>
        <end position="277"/>
    </location>
</feature>
<dbReference type="AlphaFoldDB" id="E0TB80"/>
<dbReference type="STRING" id="314260.PB2503_01017"/>
<dbReference type="eggNOG" id="COG1792">
    <property type="taxonomic scope" value="Bacteria"/>
</dbReference>
<dbReference type="InterPro" id="IPR042177">
    <property type="entry name" value="Cell/Rod_1"/>
</dbReference>
<comment type="similarity">
    <text evidence="1">Belongs to the MreC family.</text>
</comment>
<gene>
    <name evidence="7" type="ordered locus">PB2503_01017</name>
</gene>
<keyword evidence="8" id="KW-1185">Reference proteome</keyword>
<feature type="transmembrane region" description="Helical" evidence="5">
    <location>
        <begin position="21"/>
        <end position="41"/>
    </location>
</feature>
<keyword evidence="5" id="KW-0812">Transmembrane</keyword>
<dbReference type="Pfam" id="PF04085">
    <property type="entry name" value="MreC"/>
    <property type="match status" value="1"/>
</dbReference>
<evidence type="ECO:0000256" key="1">
    <source>
        <dbReference type="ARBA" id="ARBA00009369"/>
    </source>
</evidence>
<dbReference type="PANTHER" id="PTHR34138:SF1">
    <property type="entry name" value="CELL SHAPE-DETERMINING PROTEIN MREC"/>
    <property type="match status" value="1"/>
</dbReference>
<dbReference type="EMBL" id="CP002156">
    <property type="protein sequence ID" value="ADM08284.1"/>
    <property type="molecule type" value="Genomic_DNA"/>
</dbReference>
<dbReference type="HOGENOM" id="CLU_042663_7_0_5"/>
<reference evidence="8" key="1">
    <citation type="submission" date="2010-08" db="EMBL/GenBank/DDBJ databases">
        <title>Genome sequence of Parvularcula bermudensis HTCC2503.</title>
        <authorList>
            <person name="Kang D.-M."/>
            <person name="Oh H.-M."/>
            <person name="Cho J.-C."/>
        </authorList>
    </citation>
    <scope>NUCLEOTIDE SEQUENCE [LARGE SCALE GENOMIC DNA]</scope>
    <source>
        <strain evidence="8">ATCC BAA-594 / HTCC2503 / KCTC 12087</strain>
    </source>
</reference>
<organism evidence="7 8">
    <name type="scientific">Parvularcula bermudensis (strain ATCC BAA-594 / HTCC2503 / KCTC 12087)</name>
    <dbReference type="NCBI Taxonomy" id="314260"/>
    <lineage>
        <taxon>Bacteria</taxon>
        <taxon>Pseudomonadati</taxon>
        <taxon>Pseudomonadota</taxon>
        <taxon>Alphaproteobacteria</taxon>
        <taxon>Parvularculales</taxon>
        <taxon>Parvularculaceae</taxon>
        <taxon>Parvularcula</taxon>
    </lineage>
</organism>
<dbReference type="GO" id="GO:0008360">
    <property type="term" value="P:regulation of cell shape"/>
    <property type="evidence" value="ECO:0007669"/>
    <property type="project" value="UniProtKB-KW"/>
</dbReference>
<evidence type="ECO:0000259" key="6">
    <source>
        <dbReference type="Pfam" id="PF04085"/>
    </source>
</evidence>
<evidence type="ECO:0000313" key="7">
    <source>
        <dbReference type="EMBL" id="ADM08284.1"/>
    </source>
</evidence>
<dbReference type="InterPro" id="IPR042175">
    <property type="entry name" value="Cell/Rod_MreC_2"/>
</dbReference>
<dbReference type="GO" id="GO:0005886">
    <property type="term" value="C:plasma membrane"/>
    <property type="evidence" value="ECO:0007669"/>
    <property type="project" value="TreeGrafter"/>
</dbReference>
<dbReference type="PANTHER" id="PTHR34138">
    <property type="entry name" value="CELL SHAPE-DETERMINING PROTEIN MREC"/>
    <property type="match status" value="1"/>
</dbReference>
<dbReference type="InterPro" id="IPR055342">
    <property type="entry name" value="MreC_beta-barrel_core"/>
</dbReference>
<dbReference type="OrthoDB" id="8478127at2"/>
<protein>
    <recommendedName>
        <fullName evidence="2">Cell shape-determining protein MreC</fullName>
    </recommendedName>
    <alternativeName>
        <fullName evidence="4">Cell shape protein MreC</fullName>
    </alternativeName>
</protein>
<reference evidence="7 8" key="2">
    <citation type="journal article" date="2011" name="J. Bacteriol.">
        <title>Complete genome sequence of strain HTCC2503T of Parvularcula bermudensis, the type species of the order "Parvularculales" in the class Alphaproteobacteria.</title>
        <authorList>
            <person name="Oh H.M."/>
            <person name="Kang I."/>
            <person name="Vergin K.L."/>
            <person name="Kang D."/>
            <person name="Rhee K.H."/>
            <person name="Giovannoni S.J."/>
            <person name="Cho J.C."/>
        </authorList>
    </citation>
    <scope>NUCLEOTIDE SEQUENCE [LARGE SCALE GENOMIC DNA]</scope>
    <source>
        <strain evidence="8">ATCC BAA-594 / HTCC2503 / KCTC 12087</strain>
    </source>
</reference>
<sequence>MTVYTELRREGAGVRGRPKRYGIVFLLALSATMTLSSFFGAQASVFERARETVLDIAEPVVSIFGAPSRWLSSRIGNIEDYFRIYAENKRLREENAELRVWMEESRTLRRQLAYYESLLDTKLPTPATFVDASVIGESQGPFDRSLILSAGRNDGVKLGLAVVDDGGMVGHVVSAGRSAARVLLLTDQQSRLPVFIEEVEVQAILAGRSAGDPVLDVFADADIERVPPGSRVVTSGADGMLPRGLPVGVVTAGRDGKGRPRVELFGNFTTPDLVRVVDYAFPSDVELEEILSGRPPEADDG</sequence>
<evidence type="ECO:0000256" key="2">
    <source>
        <dbReference type="ARBA" id="ARBA00013855"/>
    </source>
</evidence>
<dbReference type="KEGG" id="pbr:PB2503_01017"/>
<dbReference type="Proteomes" id="UP000001302">
    <property type="component" value="Chromosome"/>
</dbReference>